<evidence type="ECO:0000313" key="11">
    <source>
        <dbReference type="Proteomes" id="UP000036780"/>
    </source>
</evidence>
<comment type="caution">
    <text evidence="10">The sequence shown here is derived from an EMBL/GenBank/DDBJ whole genome shotgun (WGS) entry which is preliminary data.</text>
</comment>
<feature type="binding site" description="axial binding residue" evidence="8">
    <location>
        <position position="126"/>
    </location>
    <ligand>
        <name>heme</name>
        <dbReference type="ChEBI" id="CHEBI:30413"/>
    </ligand>
    <ligandPart>
        <name>Fe</name>
        <dbReference type="ChEBI" id="CHEBI:18248"/>
    </ligandPart>
</feature>
<dbReference type="CDD" id="cd03497">
    <property type="entry name" value="SQR_TypeB_1_TM"/>
    <property type="match status" value="1"/>
</dbReference>
<evidence type="ECO:0000256" key="4">
    <source>
        <dbReference type="ARBA" id="ARBA00022723"/>
    </source>
</evidence>
<comment type="subcellular location">
    <subcellularLocation>
        <location evidence="1">Membrane</location>
    </subcellularLocation>
</comment>
<feature type="transmembrane region" description="Helical" evidence="9">
    <location>
        <begin position="107"/>
        <end position="128"/>
    </location>
</feature>
<keyword evidence="11" id="KW-1185">Reference proteome</keyword>
<dbReference type="AlphaFoldDB" id="A0A0L0QR06"/>
<evidence type="ECO:0000256" key="3">
    <source>
        <dbReference type="ARBA" id="ARBA00022692"/>
    </source>
</evidence>
<keyword evidence="7 9" id="KW-0472">Membrane</keyword>
<feature type="transmembrane region" description="Helical" evidence="9">
    <location>
        <begin position="190"/>
        <end position="215"/>
    </location>
</feature>
<dbReference type="GO" id="GO:0046872">
    <property type="term" value="F:metal ion binding"/>
    <property type="evidence" value="ECO:0007669"/>
    <property type="project" value="UniProtKB-KW"/>
</dbReference>
<evidence type="ECO:0000256" key="6">
    <source>
        <dbReference type="ARBA" id="ARBA00023004"/>
    </source>
</evidence>
<feature type="transmembrane region" description="Helical" evidence="9">
    <location>
        <begin position="69"/>
        <end position="95"/>
    </location>
</feature>
<gene>
    <name evidence="10" type="ORF">AFK71_20585</name>
</gene>
<dbReference type="PIRSF" id="PIRSF000170">
    <property type="entry name" value="Succ_dh_cyt_b558"/>
    <property type="match status" value="1"/>
</dbReference>
<reference evidence="11" key="1">
    <citation type="submission" date="2015-07" db="EMBL/GenBank/DDBJ databases">
        <title>Fjat-10053 dsm26.</title>
        <authorList>
            <person name="Liu B."/>
            <person name="Wang J."/>
            <person name="Zhu Y."/>
            <person name="Liu G."/>
            <person name="Chen Q."/>
            <person name="Chen Z."/>
            <person name="Lan J."/>
            <person name="Che J."/>
            <person name="Ge C."/>
            <person name="Shi H."/>
            <person name="Pan Z."/>
            <person name="Liu X."/>
        </authorList>
    </citation>
    <scope>NUCLEOTIDE SEQUENCE [LARGE SCALE GENOMIC DNA]</scope>
    <source>
        <strain evidence="11">DSM 26</strain>
    </source>
</reference>
<dbReference type="PATRIC" id="fig|1473.5.peg.2885"/>
<dbReference type="Gene3D" id="1.20.1300.10">
    <property type="entry name" value="Fumarate reductase/succinate dehydrogenase, transmembrane subunit"/>
    <property type="match status" value="1"/>
</dbReference>
<keyword evidence="2 8" id="KW-0349">Heme</keyword>
<dbReference type="EMBL" id="LGTO01000007">
    <property type="protein sequence ID" value="KNE21009.1"/>
    <property type="molecule type" value="Genomic_DNA"/>
</dbReference>
<keyword evidence="4 8" id="KW-0479">Metal-binding</keyword>
<accession>A0A0L0QR06</accession>
<dbReference type="InterPro" id="IPR016002">
    <property type="entry name" value="Succ_DH_cyt_b558_Firmicute"/>
</dbReference>
<feature type="binding site" description="axial binding residue" evidence="8">
    <location>
        <position position="167"/>
    </location>
    <ligand>
        <name>heme</name>
        <dbReference type="ChEBI" id="CHEBI:30413"/>
    </ligand>
    <ligandPart>
        <name>Fe</name>
        <dbReference type="ChEBI" id="CHEBI:18248"/>
    </ligandPart>
</feature>
<dbReference type="SUPFAM" id="SSF81343">
    <property type="entry name" value="Fumarate reductase respiratory complex transmembrane subunits"/>
    <property type="match status" value="1"/>
</dbReference>
<protein>
    <submittedName>
        <fullName evidence="10">Succinate dehydrogenase</fullName>
    </submittedName>
</protein>
<dbReference type="Pfam" id="PF01127">
    <property type="entry name" value="Sdh_cyt"/>
    <property type="match status" value="1"/>
</dbReference>
<evidence type="ECO:0000256" key="1">
    <source>
        <dbReference type="ARBA" id="ARBA00004370"/>
    </source>
</evidence>
<name>A0A0L0QR06_VIRPA</name>
<proteinExistence type="predicted"/>
<organism evidence="10 11">
    <name type="scientific">Virgibacillus pantothenticus</name>
    <dbReference type="NCBI Taxonomy" id="1473"/>
    <lineage>
        <taxon>Bacteria</taxon>
        <taxon>Bacillati</taxon>
        <taxon>Bacillota</taxon>
        <taxon>Bacilli</taxon>
        <taxon>Bacillales</taxon>
        <taxon>Bacillaceae</taxon>
        <taxon>Virgibacillus</taxon>
    </lineage>
</organism>
<keyword evidence="5 9" id="KW-1133">Transmembrane helix</keyword>
<dbReference type="GO" id="GO:0016020">
    <property type="term" value="C:membrane"/>
    <property type="evidence" value="ECO:0007669"/>
    <property type="project" value="UniProtKB-SubCell"/>
</dbReference>
<dbReference type="InterPro" id="IPR034804">
    <property type="entry name" value="SQR/QFR_C/D"/>
</dbReference>
<dbReference type="NCBIfam" id="TIGR02046">
    <property type="entry name" value="sdhC_b558_fam"/>
    <property type="match status" value="1"/>
</dbReference>
<sequence>MKLTTDQIKGGNTLTEHREFLTRRLHSLLGVIPIGIFLIQHLVVNHFAVYGEENFNKAAEFMHSLPFRLVLEFGVIFIPILFHAILGVYIVFVARNNMRNYSFFRNWMFYLQRITGIITFVFVVWHVWETRIQLGSEGADYSLMEGILSNPFMFWFYMIGVLSTIFHFANGLWSFCVTWGITQTPKSQKIVTYATVIVFLALSYVGVRTIITFAYGV</sequence>
<feature type="transmembrane region" description="Helical" evidence="9">
    <location>
        <begin position="154"/>
        <end position="178"/>
    </location>
</feature>
<evidence type="ECO:0000256" key="2">
    <source>
        <dbReference type="ARBA" id="ARBA00022617"/>
    </source>
</evidence>
<evidence type="ECO:0000256" key="9">
    <source>
        <dbReference type="SAM" id="Phobius"/>
    </source>
</evidence>
<dbReference type="InterPro" id="IPR011138">
    <property type="entry name" value="Cytochrome_b-558"/>
</dbReference>
<dbReference type="Proteomes" id="UP000036780">
    <property type="component" value="Unassembled WGS sequence"/>
</dbReference>
<feature type="binding site" description="axial binding residue" evidence="8">
    <location>
        <position position="83"/>
    </location>
    <ligand>
        <name>heme</name>
        <dbReference type="ChEBI" id="CHEBI:30413"/>
    </ligand>
    <ligandPart>
        <name>Fe</name>
        <dbReference type="ChEBI" id="CHEBI:18248"/>
    </ligandPart>
</feature>
<feature type="transmembrane region" description="Helical" evidence="9">
    <location>
        <begin position="28"/>
        <end position="49"/>
    </location>
</feature>
<keyword evidence="6 8" id="KW-0408">Iron</keyword>
<dbReference type="OrthoDB" id="9789209at2"/>
<evidence type="ECO:0000256" key="5">
    <source>
        <dbReference type="ARBA" id="ARBA00022989"/>
    </source>
</evidence>
<feature type="binding site" description="axial binding residue" evidence="8">
    <location>
        <position position="41"/>
    </location>
    <ligand>
        <name>heme</name>
        <dbReference type="ChEBI" id="CHEBI:30413"/>
    </ligand>
    <ligandPart>
        <name>Fe</name>
        <dbReference type="ChEBI" id="CHEBI:18248"/>
    </ligandPart>
</feature>
<dbReference type="InterPro" id="IPR000701">
    <property type="entry name" value="SuccDH_FuR_B_TM-su"/>
</dbReference>
<evidence type="ECO:0000256" key="7">
    <source>
        <dbReference type="ARBA" id="ARBA00023136"/>
    </source>
</evidence>
<evidence type="ECO:0000256" key="8">
    <source>
        <dbReference type="PIRSR" id="PIRSR000170-1"/>
    </source>
</evidence>
<keyword evidence="3 9" id="KW-0812">Transmembrane</keyword>
<evidence type="ECO:0000313" key="10">
    <source>
        <dbReference type="EMBL" id="KNE21009.1"/>
    </source>
</evidence>